<comment type="catalytic activity">
    <reaction evidence="21">
        <text>L-seryl-[protein] + ATP = O-phospho-L-seryl-[protein] + ADP + H(+)</text>
        <dbReference type="Rhea" id="RHEA:17989"/>
        <dbReference type="Rhea" id="RHEA-COMP:9863"/>
        <dbReference type="Rhea" id="RHEA-COMP:11604"/>
        <dbReference type="ChEBI" id="CHEBI:15378"/>
        <dbReference type="ChEBI" id="CHEBI:29999"/>
        <dbReference type="ChEBI" id="CHEBI:30616"/>
        <dbReference type="ChEBI" id="CHEBI:83421"/>
        <dbReference type="ChEBI" id="CHEBI:456216"/>
        <dbReference type="EC" id="2.7.11.1"/>
    </reaction>
</comment>
<feature type="compositionally biased region" description="Polar residues" evidence="26">
    <location>
        <begin position="380"/>
        <end position="392"/>
    </location>
</feature>
<evidence type="ECO:0000256" key="14">
    <source>
        <dbReference type="ARBA" id="ARBA00022776"/>
    </source>
</evidence>
<dbReference type="GO" id="GO:0005929">
    <property type="term" value="C:cilium"/>
    <property type="evidence" value="ECO:0007669"/>
    <property type="project" value="UniProtKB-SubCell"/>
</dbReference>
<dbReference type="InterPro" id="IPR051131">
    <property type="entry name" value="NEK_Ser/Thr_kinase_NIMA"/>
</dbReference>
<name>A0AAD9NE74_9ANNE</name>
<dbReference type="PROSITE" id="PS00108">
    <property type="entry name" value="PROTEIN_KINASE_ST"/>
    <property type="match status" value="1"/>
</dbReference>
<feature type="domain" description="Protein kinase" evidence="27">
    <location>
        <begin position="4"/>
        <end position="259"/>
    </location>
</feature>
<organism evidence="28 29">
    <name type="scientific">Paralvinella palmiformis</name>
    <dbReference type="NCBI Taxonomy" id="53620"/>
    <lineage>
        <taxon>Eukaryota</taxon>
        <taxon>Metazoa</taxon>
        <taxon>Spiralia</taxon>
        <taxon>Lophotrochozoa</taxon>
        <taxon>Annelida</taxon>
        <taxon>Polychaeta</taxon>
        <taxon>Sedentaria</taxon>
        <taxon>Canalipalpata</taxon>
        <taxon>Terebellida</taxon>
        <taxon>Terebelliformia</taxon>
        <taxon>Alvinellidae</taxon>
        <taxon>Paralvinella</taxon>
    </lineage>
</organism>
<evidence type="ECO:0000256" key="21">
    <source>
        <dbReference type="ARBA" id="ARBA00048679"/>
    </source>
</evidence>
<evidence type="ECO:0000256" key="5">
    <source>
        <dbReference type="ARBA" id="ARBA00012513"/>
    </source>
</evidence>
<gene>
    <name evidence="28" type="ORF">LSH36_52g10029</name>
</gene>
<keyword evidence="15" id="KW-0418">Kinase</keyword>
<comment type="caution">
    <text evidence="28">The sequence shown here is derived from an EMBL/GenBank/DDBJ whole genome shotgun (WGS) entry which is preliminary data.</text>
</comment>
<evidence type="ECO:0000256" key="24">
    <source>
        <dbReference type="ARBA" id="ARBA00082679"/>
    </source>
</evidence>
<keyword evidence="29" id="KW-1185">Reference proteome</keyword>
<dbReference type="GO" id="GO:0046872">
    <property type="term" value="F:metal ion binding"/>
    <property type="evidence" value="ECO:0007669"/>
    <property type="project" value="UniProtKB-KW"/>
</dbReference>
<feature type="region of interest" description="Disordered" evidence="26">
    <location>
        <begin position="272"/>
        <end position="304"/>
    </location>
</feature>
<evidence type="ECO:0000256" key="6">
    <source>
        <dbReference type="ARBA" id="ARBA00022481"/>
    </source>
</evidence>
<dbReference type="Pfam" id="PF00069">
    <property type="entry name" value="Pkinase"/>
    <property type="match status" value="1"/>
</dbReference>
<evidence type="ECO:0000256" key="18">
    <source>
        <dbReference type="ARBA" id="ARBA00023273"/>
    </source>
</evidence>
<dbReference type="PANTHER" id="PTHR44899">
    <property type="entry name" value="CAMK FAMILY PROTEIN KINASE"/>
    <property type="match status" value="1"/>
</dbReference>
<evidence type="ECO:0000256" key="4">
    <source>
        <dbReference type="ARBA" id="ARBA00010886"/>
    </source>
</evidence>
<evidence type="ECO:0000256" key="13">
    <source>
        <dbReference type="ARBA" id="ARBA00022741"/>
    </source>
</evidence>
<dbReference type="GO" id="GO:0005737">
    <property type="term" value="C:cytoplasm"/>
    <property type="evidence" value="ECO:0007669"/>
    <property type="project" value="UniProtKB-SubCell"/>
</dbReference>
<dbReference type="CDD" id="cd08223">
    <property type="entry name" value="STKc_Nek4"/>
    <property type="match status" value="1"/>
</dbReference>
<evidence type="ECO:0000313" key="29">
    <source>
        <dbReference type="Proteomes" id="UP001208570"/>
    </source>
</evidence>
<dbReference type="GO" id="GO:0005524">
    <property type="term" value="F:ATP binding"/>
    <property type="evidence" value="ECO:0007669"/>
    <property type="project" value="UniProtKB-UniRule"/>
</dbReference>
<dbReference type="SMART" id="SM00220">
    <property type="entry name" value="S_TKc"/>
    <property type="match status" value="1"/>
</dbReference>
<proteinExistence type="inferred from homology"/>
<reference evidence="28" key="1">
    <citation type="journal article" date="2023" name="Mol. Biol. Evol.">
        <title>Third-Generation Sequencing Reveals the Adaptive Role of the Epigenome in Three Deep-Sea Polychaetes.</title>
        <authorList>
            <person name="Perez M."/>
            <person name="Aroh O."/>
            <person name="Sun Y."/>
            <person name="Lan Y."/>
            <person name="Juniper S.K."/>
            <person name="Young C.R."/>
            <person name="Angers B."/>
            <person name="Qian P.Y."/>
        </authorList>
    </citation>
    <scope>NUCLEOTIDE SEQUENCE</scope>
    <source>
        <strain evidence="28">P08H-3</strain>
    </source>
</reference>
<feature type="compositionally biased region" description="Basic and acidic residues" evidence="26">
    <location>
        <begin position="280"/>
        <end position="300"/>
    </location>
</feature>
<evidence type="ECO:0000256" key="7">
    <source>
        <dbReference type="ARBA" id="ARBA00022490"/>
    </source>
</evidence>
<evidence type="ECO:0000256" key="2">
    <source>
        <dbReference type="ARBA" id="ARBA00004138"/>
    </source>
</evidence>
<keyword evidence="16 25" id="KW-0067">ATP-binding</keyword>
<dbReference type="Gene3D" id="1.10.510.10">
    <property type="entry name" value="Transferase(Phosphotransferase) domain 1"/>
    <property type="match status" value="1"/>
</dbReference>
<dbReference type="FunFam" id="3.30.200.20:FF:000247">
    <property type="entry name" value="serine/threonine-protein kinase Nek4 isoform X1"/>
    <property type="match status" value="1"/>
</dbReference>
<keyword evidence="14" id="KW-0498">Mitosis</keyword>
<dbReference type="InterPro" id="IPR011009">
    <property type="entry name" value="Kinase-like_dom_sf"/>
</dbReference>
<evidence type="ECO:0000256" key="1">
    <source>
        <dbReference type="ARBA" id="ARBA00001936"/>
    </source>
</evidence>
<keyword evidence="17" id="KW-0460">Magnesium</keyword>
<evidence type="ECO:0000256" key="23">
    <source>
        <dbReference type="ARBA" id="ARBA00080102"/>
    </source>
</evidence>
<dbReference type="InterPro" id="IPR000719">
    <property type="entry name" value="Prot_kinase_dom"/>
</dbReference>
<dbReference type="PANTHER" id="PTHR44899:SF7">
    <property type="entry name" value="NIMA-RELATED KINASE"/>
    <property type="match status" value="1"/>
</dbReference>
<dbReference type="EC" id="2.7.11.1" evidence="5"/>
<evidence type="ECO:0000256" key="25">
    <source>
        <dbReference type="PROSITE-ProRule" id="PRU10141"/>
    </source>
</evidence>
<evidence type="ECO:0000256" key="26">
    <source>
        <dbReference type="SAM" id="MobiDB-lite"/>
    </source>
</evidence>
<evidence type="ECO:0000256" key="16">
    <source>
        <dbReference type="ARBA" id="ARBA00022840"/>
    </source>
</evidence>
<feature type="compositionally biased region" description="Basic and acidic residues" evidence="26">
    <location>
        <begin position="437"/>
        <end position="454"/>
    </location>
</feature>
<evidence type="ECO:0000256" key="15">
    <source>
        <dbReference type="ARBA" id="ARBA00022777"/>
    </source>
</evidence>
<keyword evidence="18" id="KW-0966">Cell projection</keyword>
<keyword evidence="13 25" id="KW-0547">Nucleotide-binding</keyword>
<comment type="subcellular location">
    <subcellularLocation>
        <location evidence="2">Cell projection</location>
        <location evidence="2">Cilium</location>
    </subcellularLocation>
    <subcellularLocation>
        <location evidence="3">Cytoplasm</location>
    </subcellularLocation>
</comment>
<dbReference type="InterPro" id="IPR008271">
    <property type="entry name" value="Ser/Thr_kinase_AS"/>
</dbReference>
<evidence type="ECO:0000256" key="3">
    <source>
        <dbReference type="ARBA" id="ARBA00004496"/>
    </source>
</evidence>
<dbReference type="PROSITE" id="PS50011">
    <property type="entry name" value="PROTEIN_KINASE_DOM"/>
    <property type="match status" value="1"/>
</dbReference>
<evidence type="ECO:0000256" key="9">
    <source>
        <dbReference type="ARBA" id="ARBA00022553"/>
    </source>
</evidence>
<keyword evidence="10" id="KW-0132">Cell division</keyword>
<dbReference type="Gene3D" id="3.30.200.20">
    <property type="entry name" value="Phosphorylase Kinase, domain 1"/>
    <property type="match status" value="1"/>
</dbReference>
<evidence type="ECO:0000256" key="8">
    <source>
        <dbReference type="ARBA" id="ARBA00022527"/>
    </source>
</evidence>
<evidence type="ECO:0000313" key="28">
    <source>
        <dbReference type="EMBL" id="KAK2165338.1"/>
    </source>
</evidence>
<dbReference type="FunFam" id="1.10.510.10:FF:000219">
    <property type="entry name" value="Putative serine/threonine-protein kinase Nek4"/>
    <property type="match status" value="1"/>
</dbReference>
<keyword evidence="19" id="KW-0131">Cell cycle</keyword>
<keyword evidence="9" id="KW-0597">Phosphoprotein</keyword>
<sequence>MENYTKLRVIGKGSYGEVWLVKHKRDRKQYVLKKINLSNASERERHSAEQEAKLLSKLKHPNIVSYKDSFETPEGILYIAMGFCEGGDLYSRLKERKSELLEERQIVEWFVQIAMALQYLHERNILHRDLKTQNIFVTKSKIIKVGDLGIARVLDHASDMANTLIGTPYYMSPELFSNKCYNHKSDVWALGCCVYEMATLKHAFSAKDMNALVYKILRGKMPPMPKQYSDELVTLIKSMLNHNPDRRPSVNKILRDSYIKRNIALFLESSKKEKRPVKSAQRDKVERERSSGVRPRKDVPDGSTDYQQVVAMIHDDVQSSKSESGTLVREEISVTEQSQNSHKIGPPLSALAPTSKNHDNNKHRVFKPQQSSEDVLVAVDTNSSAKSSSSVRDGSPLQKHRGSRATRNSVEKLDNFSEGSRSQSLENRPASAGVRRNSKDNEKSPVKNKSPEGRHRSKSVLDNAKVVSKPRPLPPRDPVTPRESNEEPKCSKSSRGASNGNSKSGYSSGSKYSQDVDSSRVNISISGHL</sequence>
<keyword evidence="7" id="KW-0963">Cytoplasm</keyword>
<evidence type="ECO:0000259" key="27">
    <source>
        <dbReference type="PROSITE" id="PS50011"/>
    </source>
</evidence>
<accession>A0AAD9NE74</accession>
<keyword evidence="8" id="KW-0723">Serine/threonine-protein kinase</keyword>
<comment type="cofactor">
    <cofactor evidence="1">
        <name>Mn(2+)</name>
        <dbReference type="ChEBI" id="CHEBI:29035"/>
    </cofactor>
</comment>
<dbReference type="GO" id="GO:0004674">
    <property type="term" value="F:protein serine/threonine kinase activity"/>
    <property type="evidence" value="ECO:0007669"/>
    <property type="project" value="UniProtKB-KW"/>
</dbReference>
<evidence type="ECO:0000256" key="20">
    <source>
        <dbReference type="ARBA" id="ARBA00047899"/>
    </source>
</evidence>
<evidence type="ECO:0000256" key="11">
    <source>
        <dbReference type="ARBA" id="ARBA00022679"/>
    </source>
</evidence>
<feature type="compositionally biased region" description="Low complexity" evidence="26">
    <location>
        <begin position="498"/>
        <end position="513"/>
    </location>
</feature>
<evidence type="ECO:0000256" key="10">
    <source>
        <dbReference type="ARBA" id="ARBA00022618"/>
    </source>
</evidence>
<feature type="compositionally biased region" description="Basic and acidic residues" evidence="26">
    <location>
        <begin position="479"/>
        <end position="490"/>
    </location>
</feature>
<evidence type="ECO:0000256" key="12">
    <source>
        <dbReference type="ARBA" id="ARBA00022723"/>
    </source>
</evidence>
<keyword evidence="11" id="KW-0808">Transferase</keyword>
<evidence type="ECO:0000256" key="17">
    <source>
        <dbReference type="ARBA" id="ARBA00022842"/>
    </source>
</evidence>
<dbReference type="SUPFAM" id="SSF56112">
    <property type="entry name" value="Protein kinase-like (PK-like)"/>
    <property type="match status" value="1"/>
</dbReference>
<feature type="compositionally biased region" description="Polar residues" evidence="26">
    <location>
        <begin position="417"/>
        <end position="426"/>
    </location>
</feature>
<evidence type="ECO:0000256" key="19">
    <source>
        <dbReference type="ARBA" id="ARBA00023306"/>
    </source>
</evidence>
<dbReference type="GO" id="GO:0051301">
    <property type="term" value="P:cell division"/>
    <property type="evidence" value="ECO:0007669"/>
    <property type="project" value="UniProtKB-KW"/>
</dbReference>
<feature type="compositionally biased region" description="Polar residues" evidence="26">
    <location>
        <begin position="515"/>
        <end position="529"/>
    </location>
</feature>
<keyword evidence="6" id="KW-0488">Methylation</keyword>
<protein>
    <recommendedName>
        <fullName evidence="22">Serine/threonine-protein kinase Nek4</fullName>
        <ecNumber evidence="5">2.7.11.1</ecNumber>
    </recommendedName>
    <alternativeName>
        <fullName evidence="24">Never in mitosis A-related kinase 4</fullName>
    </alternativeName>
    <alternativeName>
        <fullName evidence="23">Serine/threonine-protein kinase 2</fullName>
    </alternativeName>
</protein>
<dbReference type="PROSITE" id="PS00107">
    <property type="entry name" value="PROTEIN_KINASE_ATP"/>
    <property type="match status" value="1"/>
</dbReference>
<dbReference type="InterPro" id="IPR017441">
    <property type="entry name" value="Protein_kinase_ATP_BS"/>
</dbReference>
<keyword evidence="12" id="KW-0479">Metal-binding</keyword>
<dbReference type="EMBL" id="JAODUP010000052">
    <property type="protein sequence ID" value="KAK2165338.1"/>
    <property type="molecule type" value="Genomic_DNA"/>
</dbReference>
<feature type="binding site" evidence="25">
    <location>
        <position position="33"/>
    </location>
    <ligand>
        <name>ATP</name>
        <dbReference type="ChEBI" id="CHEBI:30616"/>
    </ligand>
</feature>
<comment type="catalytic activity">
    <reaction evidence="20">
        <text>L-threonyl-[protein] + ATP = O-phospho-L-threonyl-[protein] + ADP + H(+)</text>
        <dbReference type="Rhea" id="RHEA:46608"/>
        <dbReference type="Rhea" id="RHEA-COMP:11060"/>
        <dbReference type="Rhea" id="RHEA-COMP:11605"/>
        <dbReference type="ChEBI" id="CHEBI:15378"/>
        <dbReference type="ChEBI" id="CHEBI:30013"/>
        <dbReference type="ChEBI" id="CHEBI:30616"/>
        <dbReference type="ChEBI" id="CHEBI:61977"/>
        <dbReference type="ChEBI" id="CHEBI:456216"/>
        <dbReference type="EC" id="2.7.11.1"/>
    </reaction>
</comment>
<dbReference type="AlphaFoldDB" id="A0AAD9NE74"/>
<feature type="region of interest" description="Disordered" evidence="26">
    <location>
        <begin position="317"/>
        <end position="529"/>
    </location>
</feature>
<comment type="similarity">
    <text evidence="4">Belongs to the protein kinase superfamily. NEK Ser/Thr protein kinase family. NIMA subfamily.</text>
</comment>
<evidence type="ECO:0000256" key="22">
    <source>
        <dbReference type="ARBA" id="ARBA00067731"/>
    </source>
</evidence>
<dbReference type="Proteomes" id="UP001208570">
    <property type="component" value="Unassembled WGS sequence"/>
</dbReference>